<dbReference type="PANTHER" id="PTHR16932">
    <property type="entry name" value="INTERFERON ALPHA-INDUCIBLE PROTEIN 27"/>
    <property type="match status" value="1"/>
</dbReference>
<feature type="transmembrane region" description="Helical" evidence="7">
    <location>
        <begin position="123"/>
        <end position="145"/>
    </location>
</feature>
<feature type="transmembrane region" description="Helical" evidence="7">
    <location>
        <begin position="60"/>
        <end position="85"/>
    </location>
</feature>
<evidence type="ECO:0000256" key="5">
    <source>
        <dbReference type="ARBA" id="ARBA00023136"/>
    </source>
</evidence>
<gene>
    <name evidence="8" type="ORF">MAR_006860</name>
</gene>
<feature type="compositionally biased region" description="Acidic residues" evidence="6">
    <location>
        <begin position="161"/>
        <end position="178"/>
    </location>
</feature>
<evidence type="ECO:0000256" key="7">
    <source>
        <dbReference type="SAM" id="Phobius"/>
    </source>
</evidence>
<dbReference type="InterPro" id="IPR038213">
    <property type="entry name" value="IFI6/IFI27-like_sf"/>
</dbReference>
<accession>A0ABY7DAP4</accession>
<dbReference type="Pfam" id="PF06140">
    <property type="entry name" value="Ifi-6-16"/>
    <property type="match status" value="1"/>
</dbReference>
<evidence type="ECO:0000256" key="6">
    <source>
        <dbReference type="SAM" id="MobiDB-lite"/>
    </source>
</evidence>
<dbReference type="EMBL" id="CP111012">
    <property type="protein sequence ID" value="WAQ94389.1"/>
    <property type="molecule type" value="Genomic_DNA"/>
</dbReference>
<keyword evidence="5 7" id="KW-0472">Membrane</keyword>
<dbReference type="Proteomes" id="UP001164746">
    <property type="component" value="Chromosome 1"/>
</dbReference>
<keyword evidence="4 7" id="KW-1133">Transmembrane helix</keyword>
<organism evidence="8 9">
    <name type="scientific">Mya arenaria</name>
    <name type="common">Soft-shell clam</name>
    <dbReference type="NCBI Taxonomy" id="6604"/>
    <lineage>
        <taxon>Eukaryota</taxon>
        <taxon>Metazoa</taxon>
        <taxon>Spiralia</taxon>
        <taxon>Lophotrochozoa</taxon>
        <taxon>Mollusca</taxon>
        <taxon>Bivalvia</taxon>
        <taxon>Autobranchia</taxon>
        <taxon>Heteroconchia</taxon>
        <taxon>Euheterodonta</taxon>
        <taxon>Imparidentia</taxon>
        <taxon>Neoheterodontei</taxon>
        <taxon>Myida</taxon>
        <taxon>Myoidea</taxon>
        <taxon>Myidae</taxon>
        <taxon>Mya</taxon>
    </lineage>
</organism>
<comment type="subcellular location">
    <subcellularLocation>
        <location evidence="1">Membrane</location>
        <topology evidence="1">Multi-pass membrane protein</topology>
    </subcellularLocation>
</comment>
<evidence type="ECO:0000256" key="1">
    <source>
        <dbReference type="ARBA" id="ARBA00004141"/>
    </source>
</evidence>
<evidence type="ECO:0000256" key="2">
    <source>
        <dbReference type="ARBA" id="ARBA00007262"/>
    </source>
</evidence>
<protein>
    <submittedName>
        <fullName evidence="8">IF27A-like protein</fullName>
    </submittedName>
</protein>
<evidence type="ECO:0000256" key="3">
    <source>
        <dbReference type="ARBA" id="ARBA00022692"/>
    </source>
</evidence>
<keyword evidence="3 7" id="KW-0812">Transmembrane</keyword>
<feature type="transmembrane region" description="Helical" evidence="7">
    <location>
        <begin position="97"/>
        <end position="117"/>
    </location>
</feature>
<dbReference type="PANTHER" id="PTHR16932:SF18">
    <property type="entry name" value="INTERFERON, ALPHA-INDUCIBLE PROTEIN 27-LIKE 2"/>
    <property type="match status" value="1"/>
</dbReference>
<name>A0ABY7DAP4_MYAAR</name>
<feature type="region of interest" description="Disordered" evidence="6">
    <location>
        <begin position="155"/>
        <end position="184"/>
    </location>
</feature>
<dbReference type="InterPro" id="IPR009311">
    <property type="entry name" value="IFI6/IFI27-like"/>
</dbReference>
<evidence type="ECO:0000313" key="8">
    <source>
        <dbReference type="EMBL" id="WAQ94389.1"/>
    </source>
</evidence>
<proteinExistence type="inferred from homology"/>
<comment type="similarity">
    <text evidence="2">Belongs to the IFI6/IFI27 family.</text>
</comment>
<dbReference type="Gene3D" id="6.10.110.10">
    <property type="match status" value="1"/>
</dbReference>
<evidence type="ECO:0000313" key="9">
    <source>
        <dbReference type="Proteomes" id="UP001164746"/>
    </source>
</evidence>
<keyword evidence="9" id="KW-1185">Reference proteome</keyword>
<reference evidence="8" key="1">
    <citation type="submission" date="2022-11" db="EMBL/GenBank/DDBJ databases">
        <title>Centuries of genome instability and evolution in soft-shell clam transmissible cancer (bioRxiv).</title>
        <authorList>
            <person name="Hart S.F.M."/>
            <person name="Yonemitsu M.A."/>
            <person name="Giersch R.M."/>
            <person name="Beal B.F."/>
            <person name="Arriagada G."/>
            <person name="Davis B.W."/>
            <person name="Ostrander E.A."/>
            <person name="Goff S.P."/>
            <person name="Metzger M.J."/>
        </authorList>
    </citation>
    <scope>NUCLEOTIDE SEQUENCE</scope>
    <source>
        <strain evidence="8">MELC-2E11</strain>
        <tissue evidence="8">Siphon/mantle</tissue>
    </source>
</reference>
<sequence>MKKIYTHKGCKQLPCGQFLGVCGTWKNTILTQMKTMQMHSTPKDINPTNQNNSWLLLKKAALPLAVAGTGVVAAPLILSAAGFGASGIVAGSLAAKGMSFIAAWNGVGVVAGSTFAACQSAGVVGIAGSTLTGIGVTAGTATAVVQEGIQRIGKKSKNEENIDGSEEDEQSENEDEKGSDELHI</sequence>
<evidence type="ECO:0000256" key="4">
    <source>
        <dbReference type="ARBA" id="ARBA00022989"/>
    </source>
</evidence>